<dbReference type="GO" id="GO:0005815">
    <property type="term" value="C:microtubule organizing center"/>
    <property type="evidence" value="ECO:0007669"/>
    <property type="project" value="TreeGrafter"/>
</dbReference>
<comment type="subcellular location">
    <subcellularLocation>
        <location evidence="1">Cell projection</location>
        <location evidence="1">Cilium</location>
    </subcellularLocation>
</comment>
<dbReference type="GO" id="GO:0005794">
    <property type="term" value="C:Golgi apparatus"/>
    <property type="evidence" value="ECO:0007669"/>
    <property type="project" value="TreeGrafter"/>
</dbReference>
<evidence type="ECO:0000256" key="3">
    <source>
        <dbReference type="ARBA" id="ARBA00023069"/>
    </source>
</evidence>
<sequence>MGTLKWRTKGGDAEQAPREDVSVTLMGNVLEKLRVLQYEREFGKKKSFSPFNETQFAEIGPDVNASAQFKSFLDLVTFLGVKSCNQDFVVDKYDDPNTSVNKLILTLKTLGFPLDFPASKLKLGAALDFTCDQALAALRFDWPRPQYPKEDFADEAEVDGEAEVDTANDDDENAVPGADWASGSDLPSADAWIRMLQSGSLCQANDNELFESLISTRAVWILKTLSTEELDRLERIAYGANPGSDDNIVEQCLQKGILVQTEQRYLFSSPVMWRFFVKMRVGSNL</sequence>
<keyword evidence="3" id="KW-0969">Cilium</keyword>
<dbReference type="InterPro" id="IPR019530">
    <property type="entry name" value="Intra-flagellar_transport_57"/>
</dbReference>
<dbReference type="GO" id="GO:1905515">
    <property type="term" value="P:non-motile cilium assembly"/>
    <property type="evidence" value="ECO:0007669"/>
    <property type="project" value="TreeGrafter"/>
</dbReference>
<evidence type="ECO:0000313" key="6">
    <source>
        <dbReference type="EMBL" id="KAK1929355.1"/>
    </source>
</evidence>
<dbReference type="AlphaFoldDB" id="A0AAD9G025"/>
<dbReference type="PANTHER" id="PTHR16011:SF0">
    <property type="entry name" value="INTRAFLAGELLAR TRANSPORT PROTEIN 57 HOMOLOG"/>
    <property type="match status" value="1"/>
</dbReference>
<comment type="similarity">
    <text evidence="2">Belongs to the IFT57 family.</text>
</comment>
<dbReference type="EMBL" id="JASMQC010000049">
    <property type="protein sequence ID" value="KAK1929355.1"/>
    <property type="molecule type" value="Genomic_DNA"/>
</dbReference>
<accession>A0AAD9G025</accession>
<evidence type="ECO:0000256" key="5">
    <source>
        <dbReference type="SAM" id="MobiDB-lite"/>
    </source>
</evidence>
<organism evidence="6 7">
    <name type="scientific">Phytophthora citrophthora</name>
    <dbReference type="NCBI Taxonomy" id="4793"/>
    <lineage>
        <taxon>Eukaryota</taxon>
        <taxon>Sar</taxon>
        <taxon>Stramenopiles</taxon>
        <taxon>Oomycota</taxon>
        <taxon>Peronosporomycetes</taxon>
        <taxon>Peronosporales</taxon>
        <taxon>Peronosporaceae</taxon>
        <taxon>Phytophthora</taxon>
    </lineage>
</organism>
<dbReference type="Proteomes" id="UP001259832">
    <property type="component" value="Unassembled WGS sequence"/>
</dbReference>
<evidence type="ECO:0000313" key="7">
    <source>
        <dbReference type="Proteomes" id="UP001259832"/>
    </source>
</evidence>
<comment type="caution">
    <text evidence="6">The sequence shown here is derived from an EMBL/GenBank/DDBJ whole genome shotgun (WGS) entry which is preliminary data.</text>
</comment>
<dbReference type="GO" id="GO:0042073">
    <property type="term" value="P:intraciliary transport"/>
    <property type="evidence" value="ECO:0007669"/>
    <property type="project" value="TreeGrafter"/>
</dbReference>
<feature type="region of interest" description="Disordered" evidence="5">
    <location>
        <begin position="156"/>
        <end position="184"/>
    </location>
</feature>
<keyword evidence="4" id="KW-0966">Cell projection</keyword>
<proteinExistence type="inferred from homology"/>
<reference evidence="6" key="1">
    <citation type="submission" date="2023-08" db="EMBL/GenBank/DDBJ databases">
        <title>Reference Genome Resource for the Citrus Pathogen Phytophthora citrophthora.</title>
        <authorList>
            <person name="Moller H."/>
            <person name="Coetzee B."/>
            <person name="Rose L.J."/>
            <person name="Van Niekerk J.M."/>
        </authorList>
    </citation>
    <scope>NUCLEOTIDE SEQUENCE</scope>
    <source>
        <strain evidence="6">STE-U-9442</strain>
    </source>
</reference>
<evidence type="ECO:0000256" key="2">
    <source>
        <dbReference type="ARBA" id="ARBA00009415"/>
    </source>
</evidence>
<evidence type="ECO:0000256" key="4">
    <source>
        <dbReference type="ARBA" id="ARBA00023273"/>
    </source>
</evidence>
<dbReference type="GO" id="GO:0030992">
    <property type="term" value="C:intraciliary transport particle B"/>
    <property type="evidence" value="ECO:0007669"/>
    <property type="project" value="TreeGrafter"/>
</dbReference>
<dbReference type="GO" id="GO:0005929">
    <property type="term" value="C:cilium"/>
    <property type="evidence" value="ECO:0007669"/>
    <property type="project" value="UniProtKB-SubCell"/>
</dbReference>
<keyword evidence="7" id="KW-1185">Reference proteome</keyword>
<dbReference type="Pfam" id="PF10498">
    <property type="entry name" value="IFT57"/>
    <property type="match status" value="1"/>
</dbReference>
<name>A0AAD9G025_9STRA</name>
<protein>
    <submittedName>
        <fullName evidence="6">Intraflagellar transport protein 57</fullName>
    </submittedName>
</protein>
<feature type="compositionally biased region" description="Acidic residues" evidence="5">
    <location>
        <begin position="156"/>
        <end position="173"/>
    </location>
</feature>
<gene>
    <name evidence="6" type="ORF">P3T76_015107</name>
</gene>
<evidence type="ECO:0000256" key="1">
    <source>
        <dbReference type="ARBA" id="ARBA00004138"/>
    </source>
</evidence>
<dbReference type="PANTHER" id="PTHR16011">
    <property type="entry name" value="IFT57/HIPPI"/>
    <property type="match status" value="1"/>
</dbReference>